<gene>
    <name evidence="1" type="ORF">ABC969_13005</name>
</gene>
<dbReference type="RefSeq" id="WP_345865469.1">
    <property type="nucleotide sequence ID" value="NZ_JBDIMF010000006.1"/>
</dbReference>
<protein>
    <submittedName>
        <fullName evidence="1">Uncharacterized protein</fullName>
    </submittedName>
</protein>
<keyword evidence="2" id="KW-1185">Reference proteome</keyword>
<proteinExistence type="predicted"/>
<comment type="caution">
    <text evidence="1">The sequence shown here is derived from an EMBL/GenBank/DDBJ whole genome shotgun (WGS) entry which is preliminary data.</text>
</comment>
<dbReference type="Proteomes" id="UP001404104">
    <property type="component" value="Unassembled WGS sequence"/>
</dbReference>
<dbReference type="EMBL" id="JBDIMF010000006">
    <property type="protein sequence ID" value="MEN2787335.1"/>
    <property type="molecule type" value="Genomic_DNA"/>
</dbReference>
<accession>A0ABU9XUV9</accession>
<organism evidence="1 2">
    <name type="scientific">Sphingomonas qilianensis</name>
    <dbReference type="NCBI Taxonomy" id="1736690"/>
    <lineage>
        <taxon>Bacteria</taxon>
        <taxon>Pseudomonadati</taxon>
        <taxon>Pseudomonadota</taxon>
        <taxon>Alphaproteobacteria</taxon>
        <taxon>Sphingomonadales</taxon>
        <taxon>Sphingomonadaceae</taxon>
        <taxon>Sphingomonas</taxon>
    </lineage>
</organism>
<sequence>MSAFGDAMIGLKNVMLMQERIDGLRGDMSRIADDLRAVTGKVQGLNERVIRIETMIDMSRASGGSVPRIEGQ</sequence>
<evidence type="ECO:0000313" key="1">
    <source>
        <dbReference type="EMBL" id="MEN2787335.1"/>
    </source>
</evidence>
<evidence type="ECO:0000313" key="2">
    <source>
        <dbReference type="Proteomes" id="UP001404104"/>
    </source>
</evidence>
<reference evidence="1 2" key="1">
    <citation type="submission" date="2024-05" db="EMBL/GenBank/DDBJ databases">
        <authorList>
            <person name="Liu Q."/>
            <person name="Xin Y.-H."/>
        </authorList>
    </citation>
    <scope>NUCLEOTIDE SEQUENCE [LARGE SCALE GENOMIC DNA]</scope>
    <source>
        <strain evidence="1 2">CGMCC 1.15349</strain>
    </source>
</reference>
<name>A0ABU9XUV9_9SPHN</name>